<evidence type="ECO:0000313" key="2">
    <source>
        <dbReference type="EMBL" id="MCI47104.1"/>
    </source>
</evidence>
<sequence>IVRWSLNRNGSNTRRHGDSAKQMQKINGEGEGMSKNLKEEDELVAVLEKRKRLEKRLGS</sequence>
<feature type="compositionally biased region" description="Polar residues" evidence="1">
    <location>
        <begin position="1"/>
        <end position="12"/>
    </location>
</feature>
<evidence type="ECO:0000256" key="1">
    <source>
        <dbReference type="SAM" id="MobiDB-lite"/>
    </source>
</evidence>
<feature type="region of interest" description="Disordered" evidence="1">
    <location>
        <begin position="1"/>
        <end position="37"/>
    </location>
</feature>
<dbReference type="AlphaFoldDB" id="A0A392SFY0"/>
<proteinExistence type="predicted"/>
<accession>A0A392SFY0</accession>
<name>A0A392SFY0_9FABA</name>
<comment type="caution">
    <text evidence="2">The sequence shown here is derived from an EMBL/GenBank/DDBJ whole genome shotgun (WGS) entry which is preliminary data.</text>
</comment>
<organism evidence="2 3">
    <name type="scientific">Trifolium medium</name>
    <dbReference type="NCBI Taxonomy" id="97028"/>
    <lineage>
        <taxon>Eukaryota</taxon>
        <taxon>Viridiplantae</taxon>
        <taxon>Streptophyta</taxon>
        <taxon>Embryophyta</taxon>
        <taxon>Tracheophyta</taxon>
        <taxon>Spermatophyta</taxon>
        <taxon>Magnoliopsida</taxon>
        <taxon>eudicotyledons</taxon>
        <taxon>Gunneridae</taxon>
        <taxon>Pentapetalae</taxon>
        <taxon>rosids</taxon>
        <taxon>fabids</taxon>
        <taxon>Fabales</taxon>
        <taxon>Fabaceae</taxon>
        <taxon>Papilionoideae</taxon>
        <taxon>50 kb inversion clade</taxon>
        <taxon>NPAAA clade</taxon>
        <taxon>Hologalegina</taxon>
        <taxon>IRL clade</taxon>
        <taxon>Trifolieae</taxon>
        <taxon>Trifolium</taxon>
    </lineage>
</organism>
<feature type="non-terminal residue" evidence="2">
    <location>
        <position position="1"/>
    </location>
</feature>
<evidence type="ECO:0000313" key="3">
    <source>
        <dbReference type="Proteomes" id="UP000265520"/>
    </source>
</evidence>
<protein>
    <submittedName>
        <fullName evidence="2">Uncharacterized protein</fullName>
    </submittedName>
</protein>
<dbReference type="EMBL" id="LXQA010367333">
    <property type="protein sequence ID" value="MCI47104.1"/>
    <property type="molecule type" value="Genomic_DNA"/>
</dbReference>
<keyword evidence="3" id="KW-1185">Reference proteome</keyword>
<dbReference type="Proteomes" id="UP000265520">
    <property type="component" value="Unassembled WGS sequence"/>
</dbReference>
<reference evidence="2 3" key="1">
    <citation type="journal article" date="2018" name="Front. Plant Sci.">
        <title>Red Clover (Trifolium pratense) and Zigzag Clover (T. medium) - A Picture of Genomic Similarities and Differences.</title>
        <authorList>
            <person name="Dluhosova J."/>
            <person name="Istvanek J."/>
            <person name="Nedelnik J."/>
            <person name="Repkova J."/>
        </authorList>
    </citation>
    <scope>NUCLEOTIDE SEQUENCE [LARGE SCALE GENOMIC DNA]</scope>
    <source>
        <strain evidence="3">cv. 10/8</strain>
        <tissue evidence="2">Leaf</tissue>
    </source>
</reference>